<dbReference type="AlphaFoldDB" id="D7FZX0"/>
<feature type="transmembrane region" description="Helical" evidence="1">
    <location>
        <begin position="179"/>
        <end position="202"/>
    </location>
</feature>
<keyword evidence="1" id="KW-1133">Transmembrane helix</keyword>
<evidence type="ECO:0000313" key="2">
    <source>
        <dbReference type="EMBL" id="CBJ48595.1"/>
    </source>
</evidence>
<evidence type="ECO:0008006" key="4">
    <source>
        <dbReference type="Google" id="ProtNLM"/>
    </source>
</evidence>
<keyword evidence="3" id="KW-1185">Reference proteome</keyword>
<dbReference type="EMBL" id="FN648586">
    <property type="protein sequence ID" value="CBJ48595.1"/>
    <property type="molecule type" value="Genomic_DNA"/>
</dbReference>
<accession>D7FZX0</accession>
<organism evidence="2 3">
    <name type="scientific">Ectocarpus siliculosus</name>
    <name type="common">Brown alga</name>
    <name type="synonym">Conferva siliculosa</name>
    <dbReference type="NCBI Taxonomy" id="2880"/>
    <lineage>
        <taxon>Eukaryota</taxon>
        <taxon>Sar</taxon>
        <taxon>Stramenopiles</taxon>
        <taxon>Ochrophyta</taxon>
        <taxon>PX clade</taxon>
        <taxon>Phaeophyceae</taxon>
        <taxon>Ectocarpales</taxon>
        <taxon>Ectocarpaceae</taxon>
        <taxon>Ectocarpus</taxon>
    </lineage>
</organism>
<name>D7FZX0_ECTSI</name>
<protein>
    <recommendedName>
        <fullName evidence="4">DUF1640 domain-containing protein</fullName>
    </recommendedName>
</protein>
<keyword evidence="1" id="KW-0812">Transmembrane</keyword>
<gene>
    <name evidence="2" type="ORF">Esi_0039_0045</name>
</gene>
<dbReference type="EMBL" id="FN649746">
    <property type="protein sequence ID" value="CBJ48595.1"/>
    <property type="molecule type" value="Genomic_DNA"/>
</dbReference>
<reference evidence="2 3" key="1">
    <citation type="journal article" date="2010" name="Nature">
        <title>The Ectocarpus genome and the independent evolution of multicellularity in brown algae.</title>
        <authorList>
            <person name="Cock J.M."/>
            <person name="Sterck L."/>
            <person name="Rouze P."/>
            <person name="Scornet D."/>
            <person name="Allen A.E."/>
            <person name="Amoutzias G."/>
            <person name="Anthouard V."/>
            <person name="Artiguenave F."/>
            <person name="Aury J.M."/>
            <person name="Badger J.H."/>
            <person name="Beszteri B."/>
            <person name="Billiau K."/>
            <person name="Bonnet E."/>
            <person name="Bothwell J.H."/>
            <person name="Bowler C."/>
            <person name="Boyen C."/>
            <person name="Brownlee C."/>
            <person name="Carrano C.J."/>
            <person name="Charrier B."/>
            <person name="Cho G.Y."/>
            <person name="Coelho S.M."/>
            <person name="Collen J."/>
            <person name="Corre E."/>
            <person name="Da Silva C."/>
            <person name="Delage L."/>
            <person name="Delaroque N."/>
            <person name="Dittami S.M."/>
            <person name="Doulbeau S."/>
            <person name="Elias M."/>
            <person name="Farnham G."/>
            <person name="Gachon C.M."/>
            <person name="Gschloessl B."/>
            <person name="Heesch S."/>
            <person name="Jabbari K."/>
            <person name="Jubin C."/>
            <person name="Kawai H."/>
            <person name="Kimura K."/>
            <person name="Kloareg B."/>
            <person name="Kupper F.C."/>
            <person name="Lang D."/>
            <person name="Le Bail A."/>
            <person name="Leblanc C."/>
            <person name="Lerouge P."/>
            <person name="Lohr M."/>
            <person name="Lopez P.J."/>
            <person name="Martens C."/>
            <person name="Maumus F."/>
            <person name="Michel G."/>
            <person name="Miranda-Saavedra D."/>
            <person name="Morales J."/>
            <person name="Moreau H."/>
            <person name="Motomura T."/>
            <person name="Nagasato C."/>
            <person name="Napoli C.A."/>
            <person name="Nelson D.R."/>
            <person name="Nyvall-Collen P."/>
            <person name="Peters A.F."/>
            <person name="Pommier C."/>
            <person name="Potin P."/>
            <person name="Poulain J."/>
            <person name="Quesneville H."/>
            <person name="Read B."/>
            <person name="Rensing S.A."/>
            <person name="Ritter A."/>
            <person name="Rousvoal S."/>
            <person name="Samanta M."/>
            <person name="Samson G."/>
            <person name="Schroeder D.C."/>
            <person name="Segurens B."/>
            <person name="Strittmatter M."/>
            <person name="Tonon T."/>
            <person name="Tregear J.W."/>
            <person name="Valentin K."/>
            <person name="von Dassow P."/>
            <person name="Yamagishi T."/>
            <person name="Van de Peer Y."/>
            <person name="Wincker P."/>
        </authorList>
    </citation>
    <scope>NUCLEOTIDE SEQUENCE [LARGE SCALE GENOMIC DNA]</scope>
    <source>
        <strain evidence="3">Ec32 / CCAP1310/4</strain>
    </source>
</reference>
<dbReference type="OrthoDB" id="889336at2759"/>
<evidence type="ECO:0000256" key="1">
    <source>
        <dbReference type="SAM" id="Phobius"/>
    </source>
</evidence>
<dbReference type="InParanoid" id="D7FZX0"/>
<proteinExistence type="predicted"/>
<dbReference type="OMA" id="NASCWNI"/>
<evidence type="ECO:0000313" key="3">
    <source>
        <dbReference type="Proteomes" id="UP000002630"/>
    </source>
</evidence>
<keyword evidence="1" id="KW-0472">Membrane</keyword>
<dbReference type="eggNOG" id="ENOG502RXUY">
    <property type="taxonomic scope" value="Eukaryota"/>
</dbReference>
<dbReference type="Proteomes" id="UP000002630">
    <property type="component" value="Linkage Group LG21"/>
</dbReference>
<sequence length="205" mass="23031">MLLATPAPETSNPRQGHGAFDTYRFVTELERAGVPKGQAVMIMEQVLLAISEANTRQIALVATKQDLLSLQSEINEKVFSSTLRYDPAAPSIQSETIRRVLVGRCGCVSDLAQRHLKELMQRDLMQVKADVRSEEKFDFAKLHDEITELEKRVFQRRETDEVRFTQVHTEIAALERRVILQYGIGFFGSVIAMGLAVARIAALQS</sequence>